<dbReference type="PANTHER" id="PTHR43591:SF24">
    <property type="entry name" value="2-METHOXY-6-POLYPRENYL-1,4-BENZOQUINOL METHYLASE, MITOCHONDRIAL"/>
    <property type="match status" value="1"/>
</dbReference>
<dbReference type="PANTHER" id="PTHR43591">
    <property type="entry name" value="METHYLTRANSFERASE"/>
    <property type="match status" value="1"/>
</dbReference>
<evidence type="ECO:0000259" key="1">
    <source>
        <dbReference type="Pfam" id="PF08241"/>
    </source>
</evidence>
<evidence type="ECO:0000313" key="3">
    <source>
        <dbReference type="Proteomes" id="UP001431217"/>
    </source>
</evidence>
<dbReference type="Gene3D" id="3.40.50.150">
    <property type="entry name" value="Vaccinia Virus protein VP39"/>
    <property type="match status" value="1"/>
</dbReference>
<dbReference type="SUPFAM" id="SSF53335">
    <property type="entry name" value="S-adenosyl-L-methionine-dependent methyltransferases"/>
    <property type="match status" value="1"/>
</dbReference>
<dbReference type="RefSeq" id="WP_249473301.1">
    <property type="nucleotide sequence ID" value="NZ_JAMBEP010000001.1"/>
</dbReference>
<feature type="domain" description="Methyltransferase type 11" evidence="1">
    <location>
        <begin position="43"/>
        <end position="136"/>
    </location>
</feature>
<proteinExistence type="predicted"/>
<accession>A0ABT0MIK9</accession>
<name>A0ABT0MIK9_9GAMM</name>
<dbReference type="InterPro" id="IPR013216">
    <property type="entry name" value="Methyltransf_11"/>
</dbReference>
<dbReference type="Proteomes" id="UP001431217">
    <property type="component" value="Unassembled WGS sequence"/>
</dbReference>
<evidence type="ECO:0000313" key="2">
    <source>
        <dbReference type="EMBL" id="MCL1634716.1"/>
    </source>
</evidence>
<dbReference type="EMBL" id="JAMBEP010000001">
    <property type="protein sequence ID" value="MCL1634716.1"/>
    <property type="molecule type" value="Genomic_DNA"/>
</dbReference>
<gene>
    <name evidence="2" type="ORF">M2650_08750</name>
</gene>
<keyword evidence="2" id="KW-0808">Transferase</keyword>
<dbReference type="CDD" id="cd02440">
    <property type="entry name" value="AdoMet_MTases"/>
    <property type="match status" value="1"/>
</dbReference>
<dbReference type="GO" id="GO:0008168">
    <property type="term" value="F:methyltransferase activity"/>
    <property type="evidence" value="ECO:0007669"/>
    <property type="project" value="UniProtKB-KW"/>
</dbReference>
<keyword evidence="2" id="KW-0489">Methyltransferase</keyword>
<sequence length="266" mass="30049">MLEIPPNRWLESDRYDSYIGRWSKLVAKRFIDWLDSAPALRWLDVGCGTGALTAAILDRAEPTAVMGFDSSYAFVNHTRARYIDRRASFEVGQAQALPFRTNFFDMAVSGLVLNFVSDQKAALKEMQRVVKPGGMTALYVWDYAGKMEMLRYFWDSAIAQDPDALPFDEGRRFPICDPDRLRTLFESTGFQDVAVRAIDVTTFFRDFDDYWHPFLGSQGPAPAYAMSLSEERRKSLRFRIKGSLPSNPGGGISLTARAWAVSGRVP</sequence>
<dbReference type="Pfam" id="PF08241">
    <property type="entry name" value="Methyltransf_11"/>
    <property type="match status" value="1"/>
</dbReference>
<dbReference type="InterPro" id="IPR029063">
    <property type="entry name" value="SAM-dependent_MTases_sf"/>
</dbReference>
<reference evidence="2 3" key="1">
    <citation type="submission" date="2022-05" db="EMBL/GenBank/DDBJ databases">
        <title>Luteimonas sp. SX5, whole genome shotgun sequencing project.</title>
        <authorList>
            <person name="Zhao G."/>
            <person name="Shen L."/>
        </authorList>
    </citation>
    <scope>NUCLEOTIDE SEQUENCE [LARGE SCALE GENOMIC DNA]</scope>
    <source>
        <strain evidence="2 3">SX5</strain>
    </source>
</reference>
<keyword evidence="3" id="KW-1185">Reference proteome</keyword>
<organism evidence="2 3">
    <name type="scientific">Luteimonas galliterrae</name>
    <dbReference type="NCBI Taxonomy" id="2940486"/>
    <lineage>
        <taxon>Bacteria</taxon>
        <taxon>Pseudomonadati</taxon>
        <taxon>Pseudomonadota</taxon>
        <taxon>Gammaproteobacteria</taxon>
        <taxon>Lysobacterales</taxon>
        <taxon>Lysobacteraceae</taxon>
        <taxon>Luteimonas</taxon>
    </lineage>
</organism>
<comment type="caution">
    <text evidence="2">The sequence shown here is derived from an EMBL/GenBank/DDBJ whole genome shotgun (WGS) entry which is preliminary data.</text>
</comment>
<dbReference type="GO" id="GO:0032259">
    <property type="term" value="P:methylation"/>
    <property type="evidence" value="ECO:0007669"/>
    <property type="project" value="UniProtKB-KW"/>
</dbReference>
<protein>
    <submittedName>
        <fullName evidence="2">Class I SAM-dependent methyltransferase</fullName>
    </submittedName>
</protein>